<dbReference type="AlphaFoldDB" id="A0A263D6X6"/>
<keyword evidence="2" id="KW-0288">FMN</keyword>
<dbReference type="GO" id="GO:0008726">
    <property type="term" value="F:alkanesulfonate monooxygenase activity"/>
    <property type="evidence" value="ECO:0007669"/>
    <property type="project" value="TreeGrafter"/>
</dbReference>
<keyword evidence="4" id="KW-0503">Monooxygenase</keyword>
<dbReference type="PANTHER" id="PTHR42847">
    <property type="entry name" value="ALKANESULFONATE MONOOXYGENASE"/>
    <property type="match status" value="1"/>
</dbReference>
<evidence type="ECO:0000256" key="4">
    <source>
        <dbReference type="ARBA" id="ARBA00023033"/>
    </source>
</evidence>
<dbReference type="SUPFAM" id="SSF51679">
    <property type="entry name" value="Bacterial luciferase-like"/>
    <property type="match status" value="1"/>
</dbReference>
<keyword evidence="7" id="KW-1185">Reference proteome</keyword>
<organism evidence="6 7">
    <name type="scientific">Amycolatopsis antarctica</name>
    <dbReference type="NCBI Taxonomy" id="1854586"/>
    <lineage>
        <taxon>Bacteria</taxon>
        <taxon>Bacillati</taxon>
        <taxon>Actinomycetota</taxon>
        <taxon>Actinomycetes</taxon>
        <taxon>Pseudonocardiales</taxon>
        <taxon>Pseudonocardiaceae</taxon>
        <taxon>Amycolatopsis</taxon>
    </lineage>
</organism>
<dbReference type="Proteomes" id="UP000242444">
    <property type="component" value="Unassembled WGS sequence"/>
</dbReference>
<proteinExistence type="predicted"/>
<gene>
    <name evidence="6" type="ORF">CFN78_08285</name>
</gene>
<evidence type="ECO:0000256" key="3">
    <source>
        <dbReference type="ARBA" id="ARBA00023002"/>
    </source>
</evidence>
<keyword evidence="1" id="KW-0285">Flavoprotein</keyword>
<keyword evidence="3" id="KW-0560">Oxidoreductase</keyword>
<dbReference type="InterPro" id="IPR050172">
    <property type="entry name" value="SsuD_RutA_monooxygenase"/>
</dbReference>
<name>A0A263D6X6_9PSEU</name>
<dbReference type="PANTHER" id="PTHR42847:SF4">
    <property type="entry name" value="ALKANESULFONATE MONOOXYGENASE-RELATED"/>
    <property type="match status" value="1"/>
</dbReference>
<evidence type="ECO:0000313" key="7">
    <source>
        <dbReference type="Proteomes" id="UP000242444"/>
    </source>
</evidence>
<evidence type="ECO:0000313" key="6">
    <source>
        <dbReference type="EMBL" id="OZM73778.1"/>
    </source>
</evidence>
<dbReference type="InterPro" id="IPR011251">
    <property type="entry name" value="Luciferase-like_dom"/>
</dbReference>
<evidence type="ECO:0000259" key="5">
    <source>
        <dbReference type="Pfam" id="PF00296"/>
    </source>
</evidence>
<dbReference type="InterPro" id="IPR019923">
    <property type="entry name" value="Lucif-like_OxRdtase_MSMEG_2516"/>
</dbReference>
<dbReference type="RefSeq" id="WP_094862296.1">
    <property type="nucleotide sequence ID" value="NZ_NKYE01000004.1"/>
</dbReference>
<sequence>MREFRFGVSMRAIGERAEWVAKCRRAEELGYDVITVPDHLGGPAPLPALAVAAAVTEHVRVGSLVLNVPFYNPALLARDIVSTARLTGDRLDLGLGAGHMKAEFDEAGLPWLPAAGRVRRLEATLGELRDRIGAETAMPPILLAGHGDGTLGLAADHADIAGFSGLRHAPGHSPGTFLLAGAEEMDERVAFFRERAGARAQHVELNMLVQHVAVTGDRREAAARWKALLPQRILDVDELLEAPQLLLGERALLAEQLLARRERYGFSYVTVFEPYLEEFAPVLAELKGR</sequence>
<dbReference type="InParanoid" id="A0A263D6X6"/>
<dbReference type="GO" id="GO:0046306">
    <property type="term" value="P:alkanesulfonate catabolic process"/>
    <property type="evidence" value="ECO:0007669"/>
    <property type="project" value="TreeGrafter"/>
</dbReference>
<dbReference type="Pfam" id="PF00296">
    <property type="entry name" value="Bac_luciferase"/>
    <property type="match status" value="1"/>
</dbReference>
<protein>
    <submittedName>
        <fullName evidence="6">F420-dependent oxidoreductase</fullName>
    </submittedName>
</protein>
<feature type="domain" description="Luciferase-like" evidence="5">
    <location>
        <begin position="15"/>
        <end position="224"/>
    </location>
</feature>
<dbReference type="NCBIfam" id="TIGR03621">
    <property type="entry name" value="F420_MSMEG_2516"/>
    <property type="match status" value="1"/>
</dbReference>
<dbReference type="EMBL" id="NKYE01000004">
    <property type="protein sequence ID" value="OZM73778.1"/>
    <property type="molecule type" value="Genomic_DNA"/>
</dbReference>
<dbReference type="Gene3D" id="3.20.20.30">
    <property type="entry name" value="Luciferase-like domain"/>
    <property type="match status" value="1"/>
</dbReference>
<dbReference type="OrthoDB" id="4288123at2"/>
<dbReference type="InterPro" id="IPR036661">
    <property type="entry name" value="Luciferase-like_sf"/>
</dbReference>
<accession>A0A263D6X6</accession>
<evidence type="ECO:0000256" key="2">
    <source>
        <dbReference type="ARBA" id="ARBA00022643"/>
    </source>
</evidence>
<evidence type="ECO:0000256" key="1">
    <source>
        <dbReference type="ARBA" id="ARBA00022630"/>
    </source>
</evidence>
<comment type="caution">
    <text evidence="6">The sequence shown here is derived from an EMBL/GenBank/DDBJ whole genome shotgun (WGS) entry which is preliminary data.</text>
</comment>
<reference evidence="6 7" key="1">
    <citation type="submission" date="2017-07" db="EMBL/GenBank/DDBJ databases">
        <title>Amycolatopsis antarcticus sp. nov., isolated from the surface of an Antarcticus brown macroalga.</title>
        <authorList>
            <person name="Wang J."/>
            <person name="Leiva S."/>
            <person name="Huang J."/>
            <person name="Huang Y."/>
        </authorList>
    </citation>
    <scope>NUCLEOTIDE SEQUENCE [LARGE SCALE GENOMIC DNA]</scope>
    <source>
        <strain evidence="6 7">AU-G6</strain>
    </source>
</reference>